<proteinExistence type="predicted"/>
<comment type="caution">
    <text evidence="1">The sequence shown here is derived from an EMBL/GenBank/DDBJ whole genome shotgun (WGS) entry which is preliminary data.</text>
</comment>
<evidence type="ECO:0000313" key="1">
    <source>
        <dbReference type="EMBL" id="ORZ05635.1"/>
    </source>
</evidence>
<dbReference type="Proteomes" id="UP000193560">
    <property type="component" value="Unassembled WGS sequence"/>
</dbReference>
<accession>A0A1X2HYV5</accession>
<organism evidence="1 2">
    <name type="scientific">Absidia repens</name>
    <dbReference type="NCBI Taxonomy" id="90262"/>
    <lineage>
        <taxon>Eukaryota</taxon>
        <taxon>Fungi</taxon>
        <taxon>Fungi incertae sedis</taxon>
        <taxon>Mucoromycota</taxon>
        <taxon>Mucoromycotina</taxon>
        <taxon>Mucoromycetes</taxon>
        <taxon>Mucorales</taxon>
        <taxon>Cunninghamellaceae</taxon>
        <taxon>Absidia</taxon>
    </lineage>
</organism>
<protein>
    <submittedName>
        <fullName evidence="1">Uncharacterized protein</fullName>
    </submittedName>
</protein>
<name>A0A1X2HYV5_9FUNG</name>
<sequence length="72" mass="7921">MTDKTLDAIATHLPNIVNVDVENVTKLTAAGILRLIEQSTLTTWTPSSMEIDHTITGVSYVTRLYGEAIRGY</sequence>
<gene>
    <name evidence="1" type="ORF">BCR42DRAFT_443654</name>
</gene>
<keyword evidence="2" id="KW-1185">Reference proteome</keyword>
<dbReference type="AlphaFoldDB" id="A0A1X2HYV5"/>
<evidence type="ECO:0000313" key="2">
    <source>
        <dbReference type="Proteomes" id="UP000193560"/>
    </source>
</evidence>
<reference evidence="1 2" key="1">
    <citation type="submission" date="2016-07" db="EMBL/GenBank/DDBJ databases">
        <title>Pervasive Adenine N6-methylation of Active Genes in Fungi.</title>
        <authorList>
            <consortium name="DOE Joint Genome Institute"/>
            <person name="Mondo S.J."/>
            <person name="Dannebaum R.O."/>
            <person name="Kuo R.C."/>
            <person name="Labutti K."/>
            <person name="Haridas S."/>
            <person name="Kuo A."/>
            <person name="Salamov A."/>
            <person name="Ahrendt S.R."/>
            <person name="Lipzen A."/>
            <person name="Sullivan W."/>
            <person name="Andreopoulos W.B."/>
            <person name="Clum A."/>
            <person name="Lindquist E."/>
            <person name="Daum C."/>
            <person name="Ramamoorthy G.K."/>
            <person name="Gryganskyi A."/>
            <person name="Culley D."/>
            <person name="Magnuson J.K."/>
            <person name="James T.Y."/>
            <person name="O'Malley M.A."/>
            <person name="Stajich J.E."/>
            <person name="Spatafora J.W."/>
            <person name="Visel A."/>
            <person name="Grigoriev I.V."/>
        </authorList>
    </citation>
    <scope>NUCLEOTIDE SEQUENCE [LARGE SCALE GENOMIC DNA]</scope>
    <source>
        <strain evidence="1 2">NRRL 1336</strain>
    </source>
</reference>
<dbReference type="EMBL" id="MCGE01000043">
    <property type="protein sequence ID" value="ORZ05635.1"/>
    <property type="molecule type" value="Genomic_DNA"/>
</dbReference>